<accession>A0ABV7W4W2</accession>
<proteinExistence type="predicted"/>
<feature type="chain" id="PRO_5047499738" evidence="1">
    <location>
        <begin position="21"/>
        <end position="452"/>
    </location>
</feature>
<evidence type="ECO:0000256" key="1">
    <source>
        <dbReference type="SAM" id="SignalP"/>
    </source>
</evidence>
<dbReference type="Pfam" id="PF15892">
    <property type="entry name" value="BNR_4"/>
    <property type="match status" value="1"/>
</dbReference>
<dbReference type="EMBL" id="JBHRXX010000006">
    <property type="protein sequence ID" value="MFC3684819.1"/>
    <property type="molecule type" value="Genomic_DNA"/>
</dbReference>
<gene>
    <name evidence="2" type="ORF">ACFOPI_14545</name>
</gene>
<feature type="signal peptide" evidence="1">
    <location>
        <begin position="1"/>
        <end position="20"/>
    </location>
</feature>
<keyword evidence="3" id="KW-1185">Reference proteome</keyword>
<comment type="caution">
    <text evidence="2">The sequence shown here is derived from an EMBL/GenBank/DDBJ whole genome shotgun (WGS) entry which is preliminary data.</text>
</comment>
<sequence>MAGQLVAGLFNGLCISLLLAAASVPACSPGTASPAPGPVLELTHSGAWSWFQDPRAIHVSGRRNRTYAGWVTRDGRLQVGAYDHATGELERVTIKEQWEIDDHNNNSFLVLPDNRIMIFYAEHNRTGLYARITSNPEDISQWGEEIVVSAAHGITYSQPVYLSDEKRFYVFWRGESWKPTFSTSTDGVVWSASRVLLQDRGREDRSVRPYLKLVSDGQSAIHFAFTDAHPANEEQNSIYYLKYRGGSFYKADGAVVGSMDRLPIQHRDSDLVYDARSRKVRGWVWDIALSDKGAPVIAYTRLPRPADHRYHYAHWDGLAWRDEEITPGGPWFPQTPSNVTEREPYYSGGIVIDHQNPSVVYLSRPVNGVFEIERWTVSGSGRRWSSSAITKGSKQHNVRPVVPRGNGRSAAAIFWMSGGYVHYTEFDTRILMRSLLPAATAPDAADVRVLLP</sequence>
<evidence type="ECO:0000313" key="3">
    <source>
        <dbReference type="Proteomes" id="UP001595729"/>
    </source>
</evidence>
<protein>
    <submittedName>
        <fullName evidence="2">BNR-4 repeat-containing protein</fullName>
    </submittedName>
</protein>
<keyword evidence="1" id="KW-0732">Signal</keyword>
<dbReference type="SUPFAM" id="SSF69322">
    <property type="entry name" value="Tricorn protease domain 2"/>
    <property type="match status" value="1"/>
</dbReference>
<reference evidence="3" key="1">
    <citation type="journal article" date="2019" name="Int. J. Syst. Evol. Microbiol.">
        <title>The Global Catalogue of Microorganisms (GCM) 10K type strain sequencing project: providing services to taxonomists for standard genome sequencing and annotation.</title>
        <authorList>
            <consortium name="The Broad Institute Genomics Platform"/>
            <consortium name="The Broad Institute Genome Sequencing Center for Infectious Disease"/>
            <person name="Wu L."/>
            <person name="Ma J."/>
        </authorList>
    </citation>
    <scope>NUCLEOTIDE SEQUENCE [LARGE SCALE GENOMIC DNA]</scope>
    <source>
        <strain evidence="3">KCTC 42501</strain>
    </source>
</reference>
<name>A0ABV7W4W2_9BURK</name>
<dbReference type="Proteomes" id="UP001595729">
    <property type="component" value="Unassembled WGS sequence"/>
</dbReference>
<evidence type="ECO:0000313" key="2">
    <source>
        <dbReference type="EMBL" id="MFC3684819.1"/>
    </source>
</evidence>
<organism evidence="2 3">
    <name type="scientific">Hydrogenophaga luteola</name>
    <dbReference type="NCBI Taxonomy" id="1591122"/>
    <lineage>
        <taxon>Bacteria</taxon>
        <taxon>Pseudomonadati</taxon>
        <taxon>Pseudomonadota</taxon>
        <taxon>Betaproteobacteria</taxon>
        <taxon>Burkholderiales</taxon>
        <taxon>Comamonadaceae</taxon>
        <taxon>Hydrogenophaga</taxon>
    </lineage>
</organism>